<organism evidence="2 3">
    <name type="scientific">Marinobacter iranensis</name>
    <dbReference type="NCBI Taxonomy" id="2962607"/>
    <lineage>
        <taxon>Bacteria</taxon>
        <taxon>Pseudomonadati</taxon>
        <taxon>Pseudomonadota</taxon>
        <taxon>Gammaproteobacteria</taxon>
        <taxon>Pseudomonadales</taxon>
        <taxon>Marinobacteraceae</taxon>
        <taxon>Marinobacter</taxon>
    </lineage>
</organism>
<evidence type="ECO:0000256" key="1">
    <source>
        <dbReference type="SAM" id="MobiDB-lite"/>
    </source>
</evidence>
<name>A0ABT5YGR6_9GAMM</name>
<keyword evidence="3" id="KW-1185">Reference proteome</keyword>
<reference evidence="2" key="1">
    <citation type="submission" date="2022-07" db="EMBL/GenBank/DDBJ databases">
        <title>Marinobacter iranensis a new bacterium isolate from a hipersaline lake in Iran.</title>
        <authorList>
            <person name="Mohammad A.M.A."/>
            <person name="Cristina S.-P."/>
            <person name="Antonio V."/>
        </authorList>
    </citation>
    <scope>NUCLEOTIDE SEQUENCE</scope>
    <source>
        <strain evidence="2">71-i</strain>
    </source>
</reference>
<evidence type="ECO:0000313" key="2">
    <source>
        <dbReference type="EMBL" id="MDF0752859.1"/>
    </source>
</evidence>
<proteinExistence type="predicted"/>
<dbReference type="Proteomes" id="UP001143391">
    <property type="component" value="Unassembled WGS sequence"/>
</dbReference>
<feature type="region of interest" description="Disordered" evidence="1">
    <location>
        <begin position="1"/>
        <end position="53"/>
    </location>
</feature>
<feature type="compositionally biased region" description="Basic and acidic residues" evidence="1">
    <location>
        <begin position="1"/>
        <end position="26"/>
    </location>
</feature>
<gene>
    <name evidence="2" type="ORF">NLU14_21780</name>
</gene>
<protein>
    <submittedName>
        <fullName evidence="2">Uncharacterized protein</fullName>
    </submittedName>
</protein>
<accession>A0ABT5YGR6</accession>
<dbReference type="RefSeq" id="WP_275710545.1">
    <property type="nucleotide sequence ID" value="NZ_JANCMW010000140.1"/>
</dbReference>
<sequence length="86" mass="9073">AIEIGGEPRRGVIRDMGEVDGGDVRNARRGGGLPGASSASAGCQHQYQGAYDQRSDIPQAHRHPFCPPRVIALFGRRGDGFLSGDA</sequence>
<feature type="non-terminal residue" evidence="2">
    <location>
        <position position="1"/>
    </location>
</feature>
<comment type="caution">
    <text evidence="2">The sequence shown here is derived from an EMBL/GenBank/DDBJ whole genome shotgun (WGS) entry which is preliminary data.</text>
</comment>
<dbReference type="EMBL" id="JANCMW010000140">
    <property type="protein sequence ID" value="MDF0752859.1"/>
    <property type="molecule type" value="Genomic_DNA"/>
</dbReference>
<evidence type="ECO:0000313" key="3">
    <source>
        <dbReference type="Proteomes" id="UP001143391"/>
    </source>
</evidence>